<keyword evidence="1" id="KW-0472">Membrane</keyword>
<evidence type="ECO:0000256" key="1">
    <source>
        <dbReference type="SAM" id="Phobius"/>
    </source>
</evidence>
<keyword evidence="1" id="KW-0812">Transmembrane</keyword>
<reference evidence="3" key="1">
    <citation type="journal article" date="2019" name="Int. J. Syst. Evol. Microbiol.">
        <title>The Global Catalogue of Microorganisms (GCM) 10K type strain sequencing project: providing services to taxonomists for standard genome sequencing and annotation.</title>
        <authorList>
            <consortium name="The Broad Institute Genomics Platform"/>
            <consortium name="The Broad Institute Genome Sequencing Center for Infectious Disease"/>
            <person name="Wu L."/>
            <person name="Ma J."/>
        </authorList>
    </citation>
    <scope>NUCLEOTIDE SEQUENCE [LARGE SCALE GENOMIC DNA]</scope>
    <source>
        <strain evidence="3">JCM 4395</strain>
    </source>
</reference>
<feature type="transmembrane region" description="Helical" evidence="1">
    <location>
        <begin position="78"/>
        <end position="96"/>
    </location>
</feature>
<keyword evidence="3" id="KW-1185">Reference proteome</keyword>
<feature type="transmembrane region" description="Helical" evidence="1">
    <location>
        <begin position="39"/>
        <end position="58"/>
    </location>
</feature>
<feature type="transmembrane region" description="Helical" evidence="1">
    <location>
        <begin position="237"/>
        <end position="259"/>
    </location>
</feature>
<feature type="transmembrane region" description="Helical" evidence="1">
    <location>
        <begin position="154"/>
        <end position="175"/>
    </location>
</feature>
<organism evidence="2 3">
    <name type="scientific">Streptomyces longisporus</name>
    <dbReference type="NCBI Taxonomy" id="1948"/>
    <lineage>
        <taxon>Bacteria</taxon>
        <taxon>Bacillati</taxon>
        <taxon>Actinomycetota</taxon>
        <taxon>Actinomycetes</taxon>
        <taxon>Kitasatosporales</taxon>
        <taxon>Streptomycetaceae</taxon>
        <taxon>Streptomyces</taxon>
    </lineage>
</organism>
<keyword evidence="1" id="KW-1133">Transmembrane helix</keyword>
<comment type="caution">
    <text evidence="2">The sequence shown here is derived from an EMBL/GenBank/DDBJ whole genome shotgun (WGS) entry which is preliminary data.</text>
</comment>
<protein>
    <submittedName>
        <fullName evidence="2">ABC transporter</fullName>
    </submittedName>
</protein>
<proteinExistence type="predicted"/>
<dbReference type="RefSeq" id="WP_344399476.1">
    <property type="nucleotide sequence ID" value="NZ_BAAASG010000005.1"/>
</dbReference>
<sequence>MSAVMEATAPPVVRGEQRRSWAAVFALARFEAREMLMQVPVAVTLLVYVGYTGWKLLFPPDGMDAYPALQDVDRATQTTPTLLGFVLFLAVNRAALRSRRRGTDRHFDVLVMEPWRRTVGHAMSLVPFGVVTALVVLAQFTWQALRPGAVGHGSVAELAVAPLYVLLCGAVGLLIARLIPSVFAAPLAVLGLFTFLMFVSTGTSGAQWSRWLSPVVSENSNSTLPSDLVGRPAGWHALYLGGLVLVAAMAAVLCAPRGVHGDAVFRLRHRRGWSRPAAEPHMKTAPRPFGARPLADGGRTWPLKAATAGALALAVTGAVGQSGGVSPELATARERATVSPEREQSCVRHGSSQYCAFGEWSARTGAWAGVVDRVQALAGGAAASRPLLVRQRVEARYGLDGDAAIAPSATPGQVTVGTRWGGNRVPEFAVAVASVLVGGDEKTGSELCDGRVVTVMWLALGRDADPVADLKNVRLDDSLSGPAIALTPTNPLSMSAGQTDVVRELLSRPRAEVTSVVKSHWAQLTAPGVKTADVARVLGTEVPKEADECGK</sequence>
<feature type="transmembrane region" description="Helical" evidence="1">
    <location>
        <begin position="122"/>
        <end position="142"/>
    </location>
</feature>
<name>A0ABP5YLM7_STRLO</name>
<feature type="transmembrane region" description="Helical" evidence="1">
    <location>
        <begin position="182"/>
        <end position="202"/>
    </location>
</feature>
<dbReference type="EMBL" id="BAAASG010000005">
    <property type="protein sequence ID" value="GAA2480868.1"/>
    <property type="molecule type" value="Genomic_DNA"/>
</dbReference>
<dbReference type="Proteomes" id="UP001501777">
    <property type="component" value="Unassembled WGS sequence"/>
</dbReference>
<gene>
    <name evidence="2" type="ORF">GCM10010276_17000</name>
</gene>
<evidence type="ECO:0000313" key="2">
    <source>
        <dbReference type="EMBL" id="GAA2480868.1"/>
    </source>
</evidence>
<evidence type="ECO:0000313" key="3">
    <source>
        <dbReference type="Proteomes" id="UP001501777"/>
    </source>
</evidence>
<accession>A0ABP5YLM7</accession>